<dbReference type="Proteomes" id="UP000823485">
    <property type="component" value="Unassembled WGS sequence"/>
</dbReference>
<sequence length="67" mass="7849">MSIEVKNMIKKIEEKRIEMIQLGLARSFVDEGVIQLSSQLDKLLNEYEFLLKNKRAAISDRTCRQHV</sequence>
<evidence type="ECO:0000313" key="2">
    <source>
        <dbReference type="EMBL" id="MBM7716200.1"/>
    </source>
</evidence>
<dbReference type="EMBL" id="JAFBFH010000023">
    <property type="protein sequence ID" value="MBM7716200.1"/>
    <property type="molecule type" value="Genomic_DNA"/>
</dbReference>
<evidence type="ECO:0008006" key="4">
    <source>
        <dbReference type="Google" id="ProtNLM"/>
    </source>
</evidence>
<evidence type="ECO:0000313" key="3">
    <source>
        <dbReference type="Proteomes" id="UP000823485"/>
    </source>
</evidence>
<dbReference type="InterPro" id="IPR037208">
    <property type="entry name" value="Spo0E-like_sf"/>
</dbReference>
<reference evidence="2 3" key="1">
    <citation type="submission" date="2021-01" db="EMBL/GenBank/DDBJ databases">
        <title>Genomic Encyclopedia of Type Strains, Phase IV (KMG-IV): sequencing the most valuable type-strain genomes for metagenomic binning, comparative biology and taxonomic classification.</title>
        <authorList>
            <person name="Goeker M."/>
        </authorList>
    </citation>
    <scope>NUCLEOTIDE SEQUENCE [LARGE SCALE GENOMIC DNA]</scope>
    <source>
        <strain evidence="2 3">DSM 105453</strain>
    </source>
</reference>
<feature type="coiled-coil region" evidence="1">
    <location>
        <begin position="33"/>
        <end position="60"/>
    </location>
</feature>
<dbReference type="InterPro" id="IPR036638">
    <property type="entry name" value="HLH_DNA-bd_sf"/>
</dbReference>
<comment type="caution">
    <text evidence="2">The sequence shown here is derived from an EMBL/GenBank/DDBJ whole genome shotgun (WGS) entry which is preliminary data.</text>
</comment>
<organism evidence="2 3">
    <name type="scientific">Siminovitchia thermophila</name>
    <dbReference type="NCBI Taxonomy" id="1245522"/>
    <lineage>
        <taxon>Bacteria</taxon>
        <taxon>Bacillati</taxon>
        <taxon>Bacillota</taxon>
        <taxon>Bacilli</taxon>
        <taxon>Bacillales</taxon>
        <taxon>Bacillaceae</taxon>
        <taxon>Siminovitchia</taxon>
    </lineage>
</organism>
<accession>A0ABS2R970</accession>
<protein>
    <recommendedName>
        <fullName evidence="4">Spo0E like sporulation regulatory protein</fullName>
    </recommendedName>
</protein>
<evidence type="ECO:0000256" key="1">
    <source>
        <dbReference type="SAM" id="Coils"/>
    </source>
</evidence>
<dbReference type="InterPro" id="IPR018540">
    <property type="entry name" value="Spo0E-like"/>
</dbReference>
<keyword evidence="1" id="KW-0175">Coiled coil</keyword>
<dbReference type="SUPFAM" id="SSF140500">
    <property type="entry name" value="BAS1536-like"/>
    <property type="match status" value="1"/>
</dbReference>
<dbReference type="Gene3D" id="4.10.280.10">
    <property type="entry name" value="Helix-loop-helix DNA-binding domain"/>
    <property type="match status" value="1"/>
</dbReference>
<dbReference type="RefSeq" id="WP_077113871.1">
    <property type="nucleotide sequence ID" value="NZ_JAFBFH010000023.1"/>
</dbReference>
<dbReference type="Pfam" id="PF09388">
    <property type="entry name" value="SpoOE-like"/>
    <property type="match status" value="1"/>
</dbReference>
<name>A0ABS2R970_9BACI</name>
<proteinExistence type="predicted"/>
<keyword evidence="3" id="KW-1185">Reference proteome</keyword>
<gene>
    <name evidence="2" type="ORF">JOC94_003211</name>
</gene>